<sequence>MVQVESNVPKCPNCLSKAGDAASLKLIELGTVLSNAPSEHAVCLLKFDVWLTLLLRPHSAIESLLSEWNGVKIVHGKPRHSQSQGSIERKNQDVRDSLVAWMKDNNTSNLTQNFDETDTENVDEANMCGINNQQVSSPIETEDSVRVCIVCEQKFEEEIFCFECDEYFHSTCTSAPQSEIPLCHLCAKKSAIETSRKHCERGLQEQAEKMLQTSGKKFPPASTSDNILVSIPDVDRGRLTPRNVLAVIMEEVEPNLFSIGTKHGKLEKLYSRNEFQLTPNKSLEINNGGVVVRPLASHQGEPRFDFRWGHHDIAKLKPSLTLQLPTGILRVLPLSLVLIFRPCFAIDFELLLEIQYVRKIFS</sequence>
<dbReference type="InterPro" id="IPR011011">
    <property type="entry name" value="Znf_FYVE_PHD"/>
</dbReference>
<dbReference type="SUPFAM" id="SSF57903">
    <property type="entry name" value="FYVE/PHD zinc finger"/>
    <property type="match status" value="1"/>
</dbReference>
<evidence type="ECO:0000313" key="1">
    <source>
        <dbReference type="EMBL" id="KAJ8885481.1"/>
    </source>
</evidence>
<evidence type="ECO:0000313" key="2">
    <source>
        <dbReference type="Proteomes" id="UP001159363"/>
    </source>
</evidence>
<dbReference type="Gene3D" id="3.30.420.10">
    <property type="entry name" value="Ribonuclease H-like superfamily/Ribonuclease H"/>
    <property type="match status" value="1"/>
</dbReference>
<protein>
    <submittedName>
        <fullName evidence="1">Uncharacterized protein</fullName>
    </submittedName>
</protein>
<name>A0ABQ9HM79_9NEOP</name>
<accession>A0ABQ9HM79</accession>
<dbReference type="Proteomes" id="UP001159363">
    <property type="component" value="Chromosome X"/>
</dbReference>
<keyword evidence="2" id="KW-1185">Reference proteome</keyword>
<reference evidence="1 2" key="1">
    <citation type="submission" date="2023-02" db="EMBL/GenBank/DDBJ databases">
        <title>LHISI_Scaffold_Assembly.</title>
        <authorList>
            <person name="Stuart O.P."/>
            <person name="Cleave R."/>
            <person name="Magrath M.J.L."/>
            <person name="Mikheyev A.S."/>
        </authorList>
    </citation>
    <scope>NUCLEOTIDE SEQUENCE [LARGE SCALE GENOMIC DNA]</scope>
    <source>
        <strain evidence="1">Daus_M_001</strain>
        <tissue evidence="1">Leg muscle</tissue>
    </source>
</reference>
<comment type="caution">
    <text evidence="1">The sequence shown here is derived from an EMBL/GenBank/DDBJ whole genome shotgun (WGS) entry which is preliminary data.</text>
</comment>
<dbReference type="InterPro" id="IPR036397">
    <property type="entry name" value="RNaseH_sf"/>
</dbReference>
<organism evidence="1 2">
    <name type="scientific">Dryococelus australis</name>
    <dbReference type="NCBI Taxonomy" id="614101"/>
    <lineage>
        <taxon>Eukaryota</taxon>
        <taxon>Metazoa</taxon>
        <taxon>Ecdysozoa</taxon>
        <taxon>Arthropoda</taxon>
        <taxon>Hexapoda</taxon>
        <taxon>Insecta</taxon>
        <taxon>Pterygota</taxon>
        <taxon>Neoptera</taxon>
        <taxon>Polyneoptera</taxon>
        <taxon>Phasmatodea</taxon>
        <taxon>Verophasmatodea</taxon>
        <taxon>Anareolatae</taxon>
        <taxon>Phasmatidae</taxon>
        <taxon>Eurycanthinae</taxon>
        <taxon>Dryococelus</taxon>
    </lineage>
</organism>
<proteinExistence type="predicted"/>
<gene>
    <name evidence="1" type="ORF">PR048_011679</name>
</gene>
<dbReference type="EMBL" id="JARBHB010000004">
    <property type="protein sequence ID" value="KAJ8885481.1"/>
    <property type="molecule type" value="Genomic_DNA"/>
</dbReference>